<reference evidence="2" key="1">
    <citation type="submission" date="2016-11" db="EMBL/GenBank/DDBJ databases">
        <authorList>
            <person name="Varghese N."/>
            <person name="Submissions S."/>
        </authorList>
    </citation>
    <scope>NUCLEOTIDE SEQUENCE [LARGE SCALE GENOMIC DNA]</scope>
    <source>
        <strain evidence="2">DSM 3661</strain>
    </source>
</reference>
<dbReference type="AlphaFoldDB" id="A0A1M7LPS1"/>
<name>A0A1M7LPS1_9FLAO</name>
<sequence>MGFVGRILYNKQFKENDLISKAGRDIVSDKYSNRSQYLQYDDIVIPKINEYKAGYDNELGIYHFLPSFDIEKQLWKFEVELDIKTKDGKQLHNPFINFSIVHFQPFSINYNDKTADTSLLVLKNDCRISDAENSTWCYLLPERKLSVYFDKPNWLFDKWGNVDLTVSFDYESLHHFIYYDENEKNEKWNIHSNFILTVEGSDDELLWYPVNSQIDNGNNLAEWGFRHALLTPEILEKEENLASIKIKFEKRSNPSSKIETTTSDNERDTIETNQYAKYDDSIKYSHFRVRFVEVEWFNNDISINAFLTKDSEYLKHDILNNEDMRIRYVELIY</sequence>
<dbReference type="STRING" id="69322.SAMN05443669_10802"/>
<evidence type="ECO:0000313" key="2">
    <source>
        <dbReference type="Proteomes" id="UP000184260"/>
    </source>
</evidence>
<dbReference type="Proteomes" id="UP000184260">
    <property type="component" value="Unassembled WGS sequence"/>
</dbReference>
<organism evidence="1 2">
    <name type="scientific">Flavobacterium xanthum</name>
    <dbReference type="NCBI Taxonomy" id="69322"/>
    <lineage>
        <taxon>Bacteria</taxon>
        <taxon>Pseudomonadati</taxon>
        <taxon>Bacteroidota</taxon>
        <taxon>Flavobacteriia</taxon>
        <taxon>Flavobacteriales</taxon>
        <taxon>Flavobacteriaceae</taxon>
        <taxon>Flavobacterium</taxon>
    </lineage>
</organism>
<dbReference type="OrthoDB" id="9148571at2"/>
<dbReference type="EMBL" id="FRBU01000080">
    <property type="protein sequence ID" value="SHM80165.1"/>
    <property type="molecule type" value="Genomic_DNA"/>
</dbReference>
<dbReference type="RefSeq" id="WP_073355757.1">
    <property type="nucleotide sequence ID" value="NZ_FRBU01000080.1"/>
</dbReference>
<gene>
    <name evidence="1" type="ORF">SAMN05443669_10802</name>
</gene>
<accession>A0A1M7LPS1</accession>
<evidence type="ECO:0000313" key="1">
    <source>
        <dbReference type="EMBL" id="SHM80165.1"/>
    </source>
</evidence>
<proteinExistence type="predicted"/>
<protein>
    <submittedName>
        <fullName evidence="1">Uncharacterized protein</fullName>
    </submittedName>
</protein>
<keyword evidence="2" id="KW-1185">Reference proteome</keyword>